<dbReference type="EMBL" id="VSSQ01014086">
    <property type="protein sequence ID" value="MPM52909.1"/>
    <property type="molecule type" value="Genomic_DNA"/>
</dbReference>
<evidence type="ECO:0000313" key="1">
    <source>
        <dbReference type="EMBL" id="MPM52909.1"/>
    </source>
</evidence>
<protein>
    <submittedName>
        <fullName evidence="1">Uncharacterized protein</fullName>
    </submittedName>
</protein>
<reference evidence="1" key="1">
    <citation type="submission" date="2019-08" db="EMBL/GenBank/DDBJ databases">
        <authorList>
            <person name="Kucharzyk K."/>
            <person name="Murdoch R.W."/>
            <person name="Higgins S."/>
            <person name="Loffler F."/>
        </authorList>
    </citation>
    <scope>NUCLEOTIDE SEQUENCE</scope>
</reference>
<accession>A0A645AIA9</accession>
<name>A0A645AIA9_9ZZZZ</name>
<organism evidence="1">
    <name type="scientific">bioreactor metagenome</name>
    <dbReference type="NCBI Taxonomy" id="1076179"/>
    <lineage>
        <taxon>unclassified sequences</taxon>
        <taxon>metagenomes</taxon>
        <taxon>ecological metagenomes</taxon>
    </lineage>
</organism>
<gene>
    <name evidence="1" type="ORF">SDC9_99673</name>
</gene>
<sequence>MQVQTNALGVNGEAAFFIKVGKAGIRLDGEMRLTLSVVITLNHIRSGIHDGFSFFTLGERLFKVNVRGSRMDLNGVIRHGIESIHVSWQLF</sequence>
<comment type="caution">
    <text evidence="1">The sequence shown here is derived from an EMBL/GenBank/DDBJ whole genome shotgun (WGS) entry which is preliminary data.</text>
</comment>
<proteinExistence type="predicted"/>
<dbReference type="AlphaFoldDB" id="A0A645AIA9"/>